<dbReference type="InterPro" id="IPR044730">
    <property type="entry name" value="RNase_H-like_dom_plant"/>
</dbReference>
<sequence length="1016" mass="115688">MVKKEDDSLTGDEKFIKERFLSYFKDLYCPTDTAQNTTQKIAEVNQARNFIFEKVESSSNPTIPSSAHQRITATPNYHEVKRVLFEMGPDKSSGPDGITARFLQQNWHVVGSEVFSQIKKIFQEEEVPDDWLKCHVTLIPKSAEPQTPAEYRPISVGNIFYRLVMKLIANRLRPHLTKVISKEQNAFVKGRSIADNIILVKEILHSFTLASFKKQAFLLKADVNKAFDKLDWNFLQRAMLYINVPHKIIKLIISSYKRAKVTIKINGKGDGFLQPTQGLRQGCPMSPYIFIICMEILSRILQVALNTGSLKGVQVAATSPVLTHAVYADDLILMGDAAEGETQTLTSLLHAFADASGLHINPIKSKLWFSRKCTAEIVARVQNVWGAGRVEGQERYLGVMIDERGDIKKNGLMLLEKMKKKLTGWKSQMLSHAGRLVLIKAVLMSMPVYAMSLEILPKSIVKEMNSLIAKFFWGKVGQQRYMSLIAWKKACAPAESGGLGVKDLQTFGEALFMKVVWSLMAEEDKLWVQVCKSKYYPVAGYWRAKNNGGCTKMWSQVLKYREFFSEQVVWKIGNGDKVHALSQPWFQNWTIQEGAANRDMQRKVSSLLLDNTGQWNMQELPKLFTPDQVRQIISENNVPLPQSVEQDILIWKRAKSGKYSVKEGYKMMTGVIDGQSNSNYDFDWHAIWKWKSLSPKIKIFLWRLVHRGLPMAVNMHARMSNFSPICQRCAQENEFEMQCLFFCNTSRQVWFGSLLGLRVHELPMDIGATVQLIMSNLDEQGVRIFATTMWEVWKERNKTVIEHKVFQPRSVIQRVNAGLWVDSITTDGPRGIAGGIIQERYDYNGDGWQVVVDASWEVSGKAGGAYLVYNKGELHCMGLHSFTVQDPFHAEAMTLKEAMLYFYEDMRIPLQTKVQFFSDCSNLIMAIDQADVSDLPSWRARATVRDLIGLIEKGEGKGAVQHVRREAVHQAHGMANLARRNSINYKGRPHMALQQQERLTLILDEQFFLRVQEAPP</sequence>
<feature type="domain" description="Reverse transcriptase" evidence="1">
    <location>
        <begin position="120"/>
        <end position="401"/>
    </location>
</feature>
<accession>A0AAV8CP08</accession>
<dbReference type="InterPro" id="IPR000477">
    <property type="entry name" value="RT_dom"/>
</dbReference>
<dbReference type="InterPro" id="IPR043502">
    <property type="entry name" value="DNA/RNA_pol_sf"/>
</dbReference>
<proteinExistence type="predicted"/>
<comment type="caution">
    <text evidence="2">The sequence shown here is derived from an EMBL/GenBank/DDBJ whole genome shotgun (WGS) entry which is preliminary data.</text>
</comment>
<keyword evidence="3" id="KW-1185">Reference proteome</keyword>
<dbReference type="CDD" id="cd06222">
    <property type="entry name" value="RNase_H_like"/>
    <property type="match status" value="1"/>
</dbReference>
<protein>
    <submittedName>
        <fullName evidence="2">RNA-directed DNA polymerase (Reverse transcriptase)-related family protein</fullName>
    </submittedName>
</protein>
<evidence type="ECO:0000313" key="3">
    <source>
        <dbReference type="Proteomes" id="UP001140206"/>
    </source>
</evidence>
<dbReference type="EMBL" id="JAMFTS010000005">
    <property type="protein sequence ID" value="KAJ4756798.1"/>
    <property type="molecule type" value="Genomic_DNA"/>
</dbReference>
<dbReference type="PANTHER" id="PTHR31635:SF196">
    <property type="entry name" value="REVERSE TRANSCRIPTASE DOMAIN-CONTAINING PROTEIN-RELATED"/>
    <property type="match status" value="1"/>
</dbReference>
<dbReference type="CDD" id="cd01650">
    <property type="entry name" value="RT_nLTR_like"/>
    <property type="match status" value="1"/>
</dbReference>
<name>A0AAV8CP08_9POAL</name>
<dbReference type="Proteomes" id="UP001140206">
    <property type="component" value="Chromosome 5"/>
</dbReference>
<dbReference type="Pfam" id="PF13966">
    <property type="entry name" value="zf-RVT"/>
    <property type="match status" value="1"/>
</dbReference>
<dbReference type="InterPro" id="IPR026960">
    <property type="entry name" value="RVT-Znf"/>
</dbReference>
<keyword evidence="2" id="KW-0808">Transferase</keyword>
<evidence type="ECO:0000313" key="2">
    <source>
        <dbReference type="EMBL" id="KAJ4756798.1"/>
    </source>
</evidence>
<keyword evidence="2" id="KW-0695">RNA-directed DNA polymerase</keyword>
<reference evidence="2" key="1">
    <citation type="submission" date="2022-08" db="EMBL/GenBank/DDBJ databases">
        <authorList>
            <person name="Marques A."/>
        </authorList>
    </citation>
    <scope>NUCLEOTIDE SEQUENCE</scope>
    <source>
        <strain evidence="2">RhyPub2mFocal</strain>
        <tissue evidence="2">Leaves</tissue>
    </source>
</reference>
<dbReference type="PANTHER" id="PTHR31635">
    <property type="entry name" value="REVERSE TRANSCRIPTASE DOMAIN-CONTAINING PROTEIN-RELATED"/>
    <property type="match status" value="1"/>
</dbReference>
<keyword evidence="2" id="KW-0548">Nucleotidyltransferase</keyword>
<dbReference type="PROSITE" id="PS50878">
    <property type="entry name" value="RT_POL"/>
    <property type="match status" value="1"/>
</dbReference>
<dbReference type="GO" id="GO:0003964">
    <property type="term" value="F:RNA-directed DNA polymerase activity"/>
    <property type="evidence" value="ECO:0007669"/>
    <property type="project" value="UniProtKB-KW"/>
</dbReference>
<dbReference type="SUPFAM" id="SSF56672">
    <property type="entry name" value="DNA/RNA polymerases"/>
    <property type="match status" value="1"/>
</dbReference>
<organism evidence="2 3">
    <name type="scientific">Rhynchospora pubera</name>
    <dbReference type="NCBI Taxonomy" id="906938"/>
    <lineage>
        <taxon>Eukaryota</taxon>
        <taxon>Viridiplantae</taxon>
        <taxon>Streptophyta</taxon>
        <taxon>Embryophyta</taxon>
        <taxon>Tracheophyta</taxon>
        <taxon>Spermatophyta</taxon>
        <taxon>Magnoliopsida</taxon>
        <taxon>Liliopsida</taxon>
        <taxon>Poales</taxon>
        <taxon>Cyperaceae</taxon>
        <taxon>Cyperoideae</taxon>
        <taxon>Rhynchosporeae</taxon>
        <taxon>Rhynchospora</taxon>
    </lineage>
</organism>
<evidence type="ECO:0000259" key="1">
    <source>
        <dbReference type="PROSITE" id="PS50878"/>
    </source>
</evidence>
<dbReference type="Pfam" id="PF00078">
    <property type="entry name" value="RVT_1"/>
    <property type="match status" value="1"/>
</dbReference>
<dbReference type="AlphaFoldDB" id="A0AAV8CP08"/>
<gene>
    <name evidence="2" type="ORF">LUZ62_091203</name>
</gene>